<evidence type="ECO:0000313" key="5">
    <source>
        <dbReference type="Proteomes" id="UP000054302"/>
    </source>
</evidence>
<dbReference type="PROSITE" id="PS51375">
    <property type="entry name" value="PPR"/>
    <property type="match status" value="1"/>
</dbReference>
<proteinExistence type="predicted"/>
<dbReference type="Gene3D" id="1.25.40.10">
    <property type="entry name" value="Tetratricopeptide repeat domain"/>
    <property type="match status" value="1"/>
</dbReference>
<dbReference type="InterPro" id="IPR051222">
    <property type="entry name" value="PPR/CCM1_RNA-binding"/>
</dbReference>
<dbReference type="PANTHER" id="PTHR47942">
    <property type="entry name" value="TETRATRICOPEPTIDE REPEAT (TPR)-LIKE SUPERFAMILY PROTEIN-RELATED"/>
    <property type="match status" value="1"/>
</dbReference>
<feature type="compositionally biased region" description="Basic and acidic residues" evidence="3">
    <location>
        <begin position="805"/>
        <end position="844"/>
    </location>
</feature>
<feature type="repeat" description="PPR" evidence="2">
    <location>
        <begin position="160"/>
        <end position="194"/>
    </location>
</feature>
<evidence type="ECO:0000256" key="3">
    <source>
        <dbReference type="SAM" id="MobiDB-lite"/>
    </source>
</evidence>
<organism evidence="4 5">
    <name type="scientific">Exophiala mesophila</name>
    <name type="common">Black yeast-like fungus</name>
    <dbReference type="NCBI Taxonomy" id="212818"/>
    <lineage>
        <taxon>Eukaryota</taxon>
        <taxon>Fungi</taxon>
        <taxon>Dikarya</taxon>
        <taxon>Ascomycota</taxon>
        <taxon>Pezizomycotina</taxon>
        <taxon>Eurotiomycetes</taxon>
        <taxon>Chaetothyriomycetidae</taxon>
        <taxon>Chaetothyriales</taxon>
        <taxon>Herpotrichiellaceae</taxon>
        <taxon>Exophiala</taxon>
    </lineage>
</organism>
<dbReference type="NCBIfam" id="TIGR00756">
    <property type="entry name" value="PPR"/>
    <property type="match status" value="1"/>
</dbReference>
<dbReference type="Proteomes" id="UP000054302">
    <property type="component" value="Unassembled WGS sequence"/>
</dbReference>
<dbReference type="STRING" id="212818.A0A0D1Z698"/>
<evidence type="ECO:0008006" key="6">
    <source>
        <dbReference type="Google" id="ProtNLM"/>
    </source>
</evidence>
<dbReference type="OMA" id="HIIDWLM"/>
<keyword evidence="5" id="KW-1185">Reference proteome</keyword>
<dbReference type="Pfam" id="PF13041">
    <property type="entry name" value="PPR_2"/>
    <property type="match status" value="1"/>
</dbReference>
<dbReference type="GeneID" id="27325526"/>
<keyword evidence="1" id="KW-0677">Repeat</keyword>
<dbReference type="RefSeq" id="XP_016221946.1">
    <property type="nucleotide sequence ID" value="XM_016372614.1"/>
</dbReference>
<evidence type="ECO:0000256" key="2">
    <source>
        <dbReference type="PROSITE-ProRule" id="PRU00708"/>
    </source>
</evidence>
<dbReference type="OrthoDB" id="185373at2759"/>
<evidence type="ECO:0000313" key="4">
    <source>
        <dbReference type="EMBL" id="KIV90372.1"/>
    </source>
</evidence>
<dbReference type="AlphaFoldDB" id="A0A0D1Z698"/>
<dbReference type="InterPro" id="IPR011990">
    <property type="entry name" value="TPR-like_helical_dom_sf"/>
</dbReference>
<accession>A0A0D1Z698</accession>
<name>A0A0D1Z698_EXOME</name>
<reference evidence="4 5" key="1">
    <citation type="submission" date="2015-01" db="EMBL/GenBank/DDBJ databases">
        <title>The Genome Sequence of Exophiala mesophila CBS40295.</title>
        <authorList>
            <consortium name="The Broad Institute Genomics Platform"/>
            <person name="Cuomo C."/>
            <person name="de Hoog S."/>
            <person name="Gorbushina A."/>
            <person name="Stielow B."/>
            <person name="Teixiera M."/>
            <person name="Abouelleil A."/>
            <person name="Chapman S.B."/>
            <person name="Priest M."/>
            <person name="Young S.K."/>
            <person name="Wortman J."/>
            <person name="Nusbaum C."/>
            <person name="Birren B."/>
        </authorList>
    </citation>
    <scope>NUCLEOTIDE SEQUENCE [LARGE SCALE GENOMIC DNA]</scope>
    <source>
        <strain evidence="4 5">CBS 40295</strain>
    </source>
</reference>
<dbReference type="PANTHER" id="PTHR47942:SF105">
    <property type="entry name" value="ATPASE EXPRESSION PROTEIN 3"/>
    <property type="match status" value="1"/>
</dbReference>
<feature type="region of interest" description="Disordered" evidence="3">
    <location>
        <begin position="748"/>
        <end position="867"/>
    </location>
</feature>
<evidence type="ECO:0000256" key="1">
    <source>
        <dbReference type="ARBA" id="ARBA00022737"/>
    </source>
</evidence>
<feature type="compositionally biased region" description="Basic and acidic residues" evidence="3">
    <location>
        <begin position="852"/>
        <end position="867"/>
    </location>
</feature>
<sequence length="905" mass="102414">MLSCYACAWKAPRASPCLLRTTSRLSLAVPSSICLSTRPHSTIRSIQKGHHRRELSKTLKSTSKPRTAAFELGERNKSSPRVRMAIDDAFARASNRQKRMIVPATDRSGNKETSLIEAPYVDRLKLTHDVLGCLKSGDISTALELVRRVYKSPTGVVIDTVVSWNHIIDWLMRQNNPKQAWKIFNEMKKRGHKPDSQTFTILLYGFKQNVNKTRGAVSRAIEIYNSMYASNSAVKPNVIHTNTVLSVCARGHDMSQLWAVVGRLPDRGPDAADHITYTTILTAITADARKRALELGEKDGDPAICDGIFEEAVADGRKLWSDVTARWRRGDLEIDEHLVTAMGRLLLLSKDAENHKIVFTLAEQTMRLSTFDEKLAKMQANQMRLQDGLAQEDDASEKQDDPDQDLVKLRQHNSSTTHSFLEPRSNSVFATPGNKTLSLLLHTATSLREIDAGKRYWRLITSQDGPFKVYPDTSNYADYLRLLRIARASKETLTILQSIPEKLWPDMANKGTFLIAMSTCMRDKNNPNVFSTATEILCLMQTKLAKYAKHDPSETDGSNRELRILSPTVLEKYVQVAIETTHGMTPSKLVKQPNGDLDFERDPKKNNIINALTRLGSSTSNAEQLLKIFVEEYQRQVADTSRTVRVTWLLRKRAEAPEHVAELVQYFQTLLAAYEKLLAVNERLEDEGLGPLEGDFLREITAQRRYLSTLITKTNNVKGIRGRTNSWSPKEKDVFRDQVPRNIAEVVNELSPPSKRDKSTANYGTKVGDSEEVESADRAEIRQNITSRHAQISGDSSLRGLSRRQRLEVEKEDRIRAKFPETLLRDRSDKHRPGSKRPQVEKGRLGVRYHPSQRESAQERITESDRRRAAARLRYQVTHGWGSEFTHLAKEQGQSTATELKDLRS</sequence>
<protein>
    <recommendedName>
        <fullName evidence="6">Pentatricopeptide repeat domain-containing protein</fullName>
    </recommendedName>
</protein>
<dbReference type="VEuPathDB" id="FungiDB:PV10_07681"/>
<gene>
    <name evidence="4" type="ORF">PV10_07681</name>
</gene>
<dbReference type="InterPro" id="IPR002885">
    <property type="entry name" value="PPR_rpt"/>
</dbReference>
<dbReference type="HOGENOM" id="CLU_014304_1_0_1"/>
<dbReference type="EMBL" id="KN847524">
    <property type="protein sequence ID" value="KIV90372.1"/>
    <property type="molecule type" value="Genomic_DNA"/>
</dbReference>